<reference evidence="2" key="1">
    <citation type="submission" date="2015-07" db="EMBL/GenBank/DDBJ databases">
        <title>Near-Complete Genome Sequence of the Cellulolytic Bacterium Bacteroides (Pseudobacteroides) cellulosolvens ATCC 35603.</title>
        <authorList>
            <person name="Dassa B."/>
            <person name="Utturkar S.M."/>
            <person name="Klingeman D.M."/>
            <person name="Hurt R.A."/>
            <person name="Keller M."/>
            <person name="Xu J."/>
            <person name="Reddy Y.H.K."/>
            <person name="Borovok I."/>
            <person name="Grinberg I.R."/>
            <person name="Lamed R."/>
            <person name="Zhivin O."/>
            <person name="Bayer E.A."/>
            <person name="Brown S.D."/>
        </authorList>
    </citation>
    <scope>NUCLEOTIDE SEQUENCE [LARGE SCALE GENOMIC DNA]</scope>
    <source>
        <strain evidence="2">DSM 2933</strain>
    </source>
</reference>
<evidence type="ECO:0000313" key="2">
    <source>
        <dbReference type="Proteomes" id="UP000036923"/>
    </source>
</evidence>
<dbReference type="Proteomes" id="UP000036923">
    <property type="component" value="Unassembled WGS sequence"/>
</dbReference>
<protein>
    <submittedName>
        <fullName evidence="1">Uncharacterized protein</fullName>
    </submittedName>
</protein>
<evidence type="ECO:0000313" key="1">
    <source>
        <dbReference type="EMBL" id="KNY29852.1"/>
    </source>
</evidence>
<name>A0A0L6JWP6_9FIRM</name>
<sequence length="54" mass="6351">MCPTMAANTNFTTEYKKEIIKLVTEKQKAVREVAMHWSNRNNNKRLDKKVSPAW</sequence>
<keyword evidence="2" id="KW-1185">Reference proteome</keyword>
<organism evidence="1 2">
    <name type="scientific">Pseudobacteroides cellulosolvens ATCC 35603 = DSM 2933</name>
    <dbReference type="NCBI Taxonomy" id="398512"/>
    <lineage>
        <taxon>Bacteria</taxon>
        <taxon>Bacillati</taxon>
        <taxon>Bacillota</taxon>
        <taxon>Clostridia</taxon>
        <taxon>Eubacteriales</taxon>
        <taxon>Oscillospiraceae</taxon>
        <taxon>Pseudobacteroides</taxon>
    </lineage>
</organism>
<comment type="caution">
    <text evidence="1">The sequence shown here is derived from an EMBL/GenBank/DDBJ whole genome shotgun (WGS) entry which is preliminary data.</text>
</comment>
<accession>A0A0L6JWP6</accession>
<gene>
    <name evidence="1" type="ORF">Bccel_5129</name>
</gene>
<dbReference type="EMBL" id="LGTC01000001">
    <property type="protein sequence ID" value="KNY29852.1"/>
    <property type="molecule type" value="Genomic_DNA"/>
</dbReference>
<proteinExistence type="predicted"/>
<dbReference type="AlphaFoldDB" id="A0A0L6JWP6"/>